<dbReference type="EMBL" id="KZ679258">
    <property type="protein sequence ID" value="PTB43760.1"/>
    <property type="molecule type" value="Genomic_DNA"/>
</dbReference>
<dbReference type="GO" id="GO:0005634">
    <property type="term" value="C:nucleus"/>
    <property type="evidence" value="ECO:0007669"/>
    <property type="project" value="UniProtKB-SubCell"/>
</dbReference>
<dbReference type="CDD" id="cd00067">
    <property type="entry name" value="GAL4"/>
    <property type="match status" value="1"/>
</dbReference>
<dbReference type="GO" id="GO:0003677">
    <property type="term" value="F:DNA binding"/>
    <property type="evidence" value="ECO:0007669"/>
    <property type="project" value="InterPro"/>
</dbReference>
<accession>A0A2T3ZG46</accession>
<dbReference type="Pfam" id="PF00172">
    <property type="entry name" value="Zn_clus"/>
    <property type="match status" value="1"/>
</dbReference>
<dbReference type="InterPro" id="IPR050613">
    <property type="entry name" value="Sec_Metabolite_Reg"/>
</dbReference>
<evidence type="ECO:0000256" key="3">
    <source>
        <dbReference type="ARBA" id="ARBA00023242"/>
    </source>
</evidence>
<dbReference type="PANTHER" id="PTHR31001:SF40">
    <property type="entry name" value="ZN(II)2CYS6 TRANSCRIPTION FACTOR (EUROFUNG)"/>
    <property type="match status" value="1"/>
</dbReference>
<keyword evidence="2" id="KW-0479">Metal-binding</keyword>
<dbReference type="SMART" id="SM00906">
    <property type="entry name" value="Fungal_trans"/>
    <property type="match status" value="1"/>
</dbReference>
<dbReference type="STRING" id="1042311.A0A2T3ZG46"/>
<dbReference type="InterPro" id="IPR007219">
    <property type="entry name" value="XnlR_reg_dom"/>
</dbReference>
<dbReference type="GO" id="GO:0000981">
    <property type="term" value="F:DNA-binding transcription factor activity, RNA polymerase II-specific"/>
    <property type="evidence" value="ECO:0007669"/>
    <property type="project" value="InterPro"/>
</dbReference>
<dbReference type="Proteomes" id="UP000240493">
    <property type="component" value="Unassembled WGS sequence"/>
</dbReference>
<dbReference type="Pfam" id="PF04082">
    <property type="entry name" value="Fungal_trans"/>
    <property type="match status" value="1"/>
</dbReference>
<feature type="domain" description="Zn(2)-C6 fungal-type" evidence="4">
    <location>
        <begin position="23"/>
        <end position="55"/>
    </location>
</feature>
<evidence type="ECO:0000313" key="6">
    <source>
        <dbReference type="Proteomes" id="UP000240493"/>
    </source>
</evidence>
<proteinExistence type="predicted"/>
<dbReference type="InterPro" id="IPR036864">
    <property type="entry name" value="Zn2-C6_fun-type_DNA-bd_sf"/>
</dbReference>
<sequence>MDQPHETTFNAAFPRTKNGRLVACEPCQRRKYACDRSLPTCLRCQRSRVKKPCRYVTTNPQHAQSSDHCSNNARIVHPKSPHNNLTVDPLLSSSTFETVELMMPNAPTLNPLNESEVLSRYESMPPTLSSLAHERNSLLIMDISGLQAALDVLSSLPSLEAEHILAKPHINPFNGWIPLPTTQILTELRSTYASAFQQGKKREHLIELALIIFSNTAIALSDGQHYPSEEWYTSFSGPRLRWETIGLLFSSWALYALQNKEHISQYRPRVLVAKFFNVMESCIRFCQLAKSSNIFLLYLLYRTSIVSSILHGPNNANFWRLHTETISLACSLRLHAMPDSSLKDFHIKKQSERRLFTAIYILDTTAAAFSGKSPMLTSQDCSTALPLDICDATLLRKKPNETSDLLSLGIDDYGWNTGGKIYGTTTLRARGLIANLREKILVIALNKRPKLLPDLIKLKLKQVYAFSQLPSWIQLSDADCKLKSLEPHVLYTKLFIRLEHLQNILLIERVLHDIQPEIAQDELVEVCLEIVSVTVIFWTRNDCLVGMEGDHEWLITGYAVPAAVTLCKNLLLAHDKGSSMSSAPVSAIIQQLSLLGAFIEWLMLRVPCTDRCIKTRSLILQVLDQVLNNPPHTTTGIFQDRISRRSASHIVHPDELEDIDTFNWLK</sequence>
<evidence type="ECO:0000256" key="1">
    <source>
        <dbReference type="ARBA" id="ARBA00004123"/>
    </source>
</evidence>
<dbReference type="GO" id="GO:0006351">
    <property type="term" value="P:DNA-templated transcription"/>
    <property type="evidence" value="ECO:0007669"/>
    <property type="project" value="InterPro"/>
</dbReference>
<keyword evidence="3" id="KW-0539">Nucleus</keyword>
<reference evidence="5 6" key="1">
    <citation type="submission" date="2016-07" db="EMBL/GenBank/DDBJ databases">
        <title>Multiple horizontal gene transfer events from other fungi enriched the ability of initially mycotrophic Trichoderma (Ascomycota) to feed on dead plant biomass.</title>
        <authorList>
            <consortium name="DOE Joint Genome Institute"/>
            <person name="Aerts A."/>
            <person name="Atanasova L."/>
            <person name="Chenthamara K."/>
            <person name="Zhang J."/>
            <person name="Grujic M."/>
            <person name="Henrissat B."/>
            <person name="Kuo A."/>
            <person name="Salamov A."/>
            <person name="Lipzen A."/>
            <person name="Labutti K."/>
            <person name="Barry K."/>
            <person name="Miao Y."/>
            <person name="Rahimi M.J."/>
            <person name="Shen Q."/>
            <person name="Grigoriev I.V."/>
            <person name="Kubicek C.P."/>
            <person name="Druzhinina I.S."/>
        </authorList>
    </citation>
    <scope>NUCLEOTIDE SEQUENCE [LARGE SCALE GENOMIC DNA]</scope>
    <source>
        <strain evidence="5 6">CBS 433.97</strain>
    </source>
</reference>
<evidence type="ECO:0000256" key="2">
    <source>
        <dbReference type="ARBA" id="ARBA00022723"/>
    </source>
</evidence>
<dbReference type="SUPFAM" id="SSF57701">
    <property type="entry name" value="Zn2/Cys6 DNA-binding domain"/>
    <property type="match status" value="1"/>
</dbReference>
<dbReference type="InterPro" id="IPR001138">
    <property type="entry name" value="Zn2Cys6_DnaBD"/>
</dbReference>
<dbReference type="AlphaFoldDB" id="A0A2T3ZG46"/>
<comment type="subcellular location">
    <subcellularLocation>
        <location evidence="1">Nucleus</location>
    </subcellularLocation>
</comment>
<evidence type="ECO:0000259" key="4">
    <source>
        <dbReference type="PROSITE" id="PS50048"/>
    </source>
</evidence>
<dbReference type="OrthoDB" id="4898680at2759"/>
<dbReference type="PANTHER" id="PTHR31001">
    <property type="entry name" value="UNCHARACTERIZED TRANSCRIPTIONAL REGULATORY PROTEIN"/>
    <property type="match status" value="1"/>
</dbReference>
<name>A0A2T3ZG46_TRIA4</name>
<dbReference type="PROSITE" id="PS50048">
    <property type="entry name" value="ZN2_CY6_FUNGAL_2"/>
    <property type="match status" value="1"/>
</dbReference>
<dbReference type="Gene3D" id="4.10.240.10">
    <property type="entry name" value="Zn(2)-C6 fungal-type DNA-binding domain"/>
    <property type="match status" value="1"/>
</dbReference>
<organism evidence="5 6">
    <name type="scientific">Trichoderma asperellum (strain ATCC 204424 / CBS 433.97 / NBRC 101777)</name>
    <dbReference type="NCBI Taxonomy" id="1042311"/>
    <lineage>
        <taxon>Eukaryota</taxon>
        <taxon>Fungi</taxon>
        <taxon>Dikarya</taxon>
        <taxon>Ascomycota</taxon>
        <taxon>Pezizomycotina</taxon>
        <taxon>Sordariomycetes</taxon>
        <taxon>Hypocreomycetidae</taxon>
        <taxon>Hypocreales</taxon>
        <taxon>Hypocreaceae</taxon>
        <taxon>Trichoderma</taxon>
    </lineage>
</organism>
<evidence type="ECO:0000313" key="5">
    <source>
        <dbReference type="EMBL" id="PTB43760.1"/>
    </source>
</evidence>
<gene>
    <name evidence="5" type="ORF">M441DRAFT_34478</name>
</gene>
<dbReference type="CDD" id="cd12148">
    <property type="entry name" value="fungal_TF_MHR"/>
    <property type="match status" value="1"/>
</dbReference>
<protein>
    <recommendedName>
        <fullName evidence="4">Zn(2)-C6 fungal-type domain-containing protein</fullName>
    </recommendedName>
</protein>
<dbReference type="GO" id="GO:0008270">
    <property type="term" value="F:zinc ion binding"/>
    <property type="evidence" value="ECO:0007669"/>
    <property type="project" value="InterPro"/>
</dbReference>
<keyword evidence="6" id="KW-1185">Reference proteome</keyword>